<name>A0AAV2SZX5_CALDB</name>
<evidence type="ECO:0000256" key="3">
    <source>
        <dbReference type="SAM" id="MobiDB-lite"/>
    </source>
</evidence>
<sequence length="339" mass="37422">MDRKTSPKNTQPAHYPSLHGDPPPPYEPPKFEGYRGPPSGSQRSSPPPPALPGITPLNPPVPPQQRNYPPKQAWSFAQQPLQPVLQQPTSWTVRPVIPGCPPGLECLVGVGGLNIRRQLDVANAVANPDAPSKYVCFNTMGQKIYYCEEEPNLCICGRARAARCFRMHVMDLTGTEVMVMERPPKFCCYFPLCSCSSCCQGEIRVEAPVGKTIGYVKQLPNPCCKAEFASLNEFQEPVLKIYGASKLLFSWFRNTRFLVSSVDGTSDIGEIKKNWDGLVGEHSISADLLTLEFPADLDVKIKAVLIGGAILLDYLYFGSKKSEQEEDRDFGCGRGESLR</sequence>
<evidence type="ECO:0000256" key="2">
    <source>
        <dbReference type="RuleBase" id="RU363116"/>
    </source>
</evidence>
<keyword evidence="2" id="KW-0564">Palmitate</keyword>
<protein>
    <recommendedName>
        <fullName evidence="2">Phospholipid scramblase</fullName>
    </recommendedName>
</protein>
<dbReference type="PANTHER" id="PTHR23248:SF9">
    <property type="entry name" value="PHOSPHOLIPID SCRAMBLASE"/>
    <property type="match status" value="1"/>
</dbReference>
<dbReference type="Pfam" id="PF03803">
    <property type="entry name" value="Scramblase"/>
    <property type="match status" value="1"/>
</dbReference>
<reference evidence="4" key="1">
    <citation type="submission" date="2024-06" db="EMBL/GenBank/DDBJ databases">
        <authorList>
            <person name="Liu X."/>
            <person name="Lenzi L."/>
            <person name="Haldenby T S."/>
            <person name="Uol C."/>
        </authorList>
    </citation>
    <scope>NUCLEOTIDE SEQUENCE</scope>
</reference>
<dbReference type="EMBL" id="CAXLJL010000002">
    <property type="protein sequence ID" value="CAL5129454.1"/>
    <property type="molecule type" value="Genomic_DNA"/>
</dbReference>
<keyword evidence="2" id="KW-0106">Calcium</keyword>
<organism evidence="4 5">
    <name type="scientific">Calicophoron daubneyi</name>
    <name type="common">Rumen fluke</name>
    <name type="synonym">Paramphistomum daubneyi</name>
    <dbReference type="NCBI Taxonomy" id="300641"/>
    <lineage>
        <taxon>Eukaryota</taxon>
        <taxon>Metazoa</taxon>
        <taxon>Spiralia</taxon>
        <taxon>Lophotrochozoa</taxon>
        <taxon>Platyhelminthes</taxon>
        <taxon>Trematoda</taxon>
        <taxon>Digenea</taxon>
        <taxon>Plagiorchiida</taxon>
        <taxon>Pronocephalata</taxon>
        <taxon>Paramphistomoidea</taxon>
        <taxon>Paramphistomidae</taxon>
        <taxon>Calicophoron</taxon>
    </lineage>
</organism>
<feature type="compositionally biased region" description="Low complexity" evidence="3">
    <location>
        <begin position="35"/>
        <end position="44"/>
    </location>
</feature>
<accession>A0AAV2SZX5</accession>
<feature type="region of interest" description="Disordered" evidence="3">
    <location>
        <begin position="1"/>
        <end position="70"/>
    </location>
</feature>
<feature type="compositionally biased region" description="Pro residues" evidence="3">
    <location>
        <begin position="45"/>
        <end position="63"/>
    </location>
</feature>
<evidence type="ECO:0000313" key="4">
    <source>
        <dbReference type="EMBL" id="CAL5129454.1"/>
    </source>
</evidence>
<comment type="cofactor">
    <cofactor evidence="2">
        <name>Ca(2+)</name>
        <dbReference type="ChEBI" id="CHEBI:29108"/>
    </cofactor>
</comment>
<evidence type="ECO:0000256" key="1">
    <source>
        <dbReference type="ARBA" id="ARBA00005350"/>
    </source>
</evidence>
<dbReference type="PANTHER" id="PTHR23248">
    <property type="entry name" value="PHOSPHOLIPID SCRAMBLASE-RELATED"/>
    <property type="match status" value="1"/>
</dbReference>
<dbReference type="InterPro" id="IPR005552">
    <property type="entry name" value="Scramblase"/>
</dbReference>
<comment type="function">
    <text evidence="2">May mediate accelerated ATP-independent bidirectional transbilayer migration of phospholipids upon binding calcium ions that results in a loss of phospholipid asymmetry in the plasma membrane.</text>
</comment>
<dbReference type="AlphaFoldDB" id="A0AAV2SZX5"/>
<evidence type="ECO:0000313" key="5">
    <source>
        <dbReference type="Proteomes" id="UP001497525"/>
    </source>
</evidence>
<comment type="caution">
    <text evidence="4">The sequence shown here is derived from an EMBL/GenBank/DDBJ whole genome shotgun (WGS) entry which is preliminary data.</text>
</comment>
<keyword evidence="2" id="KW-0449">Lipoprotein</keyword>
<gene>
    <name evidence="4" type="ORF">CDAUBV1_LOCUS371</name>
</gene>
<comment type="similarity">
    <text evidence="1 2">Belongs to the phospholipid scramblase family.</text>
</comment>
<dbReference type="GO" id="GO:0005886">
    <property type="term" value="C:plasma membrane"/>
    <property type="evidence" value="ECO:0007669"/>
    <property type="project" value="TreeGrafter"/>
</dbReference>
<proteinExistence type="inferred from homology"/>
<dbReference type="Proteomes" id="UP001497525">
    <property type="component" value="Unassembled WGS sequence"/>
</dbReference>
<dbReference type="GO" id="GO:0017128">
    <property type="term" value="F:phospholipid scramblase activity"/>
    <property type="evidence" value="ECO:0007669"/>
    <property type="project" value="InterPro"/>
</dbReference>